<comment type="caution">
    <text evidence="1">The sequence shown here is derived from an EMBL/GenBank/DDBJ whole genome shotgun (WGS) entry which is preliminary data.</text>
</comment>
<dbReference type="SUPFAM" id="SSF51316">
    <property type="entry name" value="Mss4-like"/>
    <property type="match status" value="1"/>
</dbReference>
<gene>
    <name evidence="1" type="ORF">jhhlp_004878</name>
</gene>
<reference evidence="1 2" key="1">
    <citation type="journal article" date="2017" name="G3 (Bethesda)">
        <title>First Draft Genome Sequence of the Pathogenic Fungus Lomentospora prolificans (Formerly Scedosporium prolificans).</title>
        <authorList>
            <person name="Luo R."/>
            <person name="Zimin A."/>
            <person name="Workman R."/>
            <person name="Fan Y."/>
            <person name="Pertea G."/>
            <person name="Grossman N."/>
            <person name="Wear M.P."/>
            <person name="Jia B."/>
            <person name="Miller H."/>
            <person name="Casadevall A."/>
            <person name="Timp W."/>
            <person name="Zhang S.X."/>
            <person name="Salzberg S.L."/>
        </authorList>
    </citation>
    <scope>NUCLEOTIDE SEQUENCE [LARGE SCALE GENOMIC DNA]</scope>
    <source>
        <strain evidence="1 2">JHH-5317</strain>
    </source>
</reference>
<dbReference type="InterPro" id="IPR011057">
    <property type="entry name" value="Mss4-like_sf"/>
</dbReference>
<dbReference type="Proteomes" id="UP000233524">
    <property type="component" value="Unassembled WGS sequence"/>
</dbReference>
<dbReference type="VEuPathDB" id="FungiDB:jhhlp_004878"/>
<proteinExistence type="predicted"/>
<dbReference type="AlphaFoldDB" id="A0A2N3N7X4"/>
<dbReference type="Gene3D" id="2.170.150.70">
    <property type="match status" value="1"/>
</dbReference>
<dbReference type="OrthoDB" id="5422068at2759"/>
<evidence type="ECO:0000313" key="1">
    <source>
        <dbReference type="EMBL" id="PKS08494.1"/>
    </source>
</evidence>
<name>A0A2N3N7X4_9PEZI</name>
<sequence>MWFRKSWKDGAPLQRWAGWHDRRGPAEALDPVWPDMSFTLPTPEEKVTPATTPLYCHCRGVSFLLRSALDQEHSPTEELTTTVNPKTFKYVALTCVCDSCRAACGVDLPNWTFANLKYIVLDKFPGTVTALKEAVASPEKDGRLGTLTFYKSSENVERYYCFKSSTTVFYALAKRPDMVDIAVGLLDHPTGARAEGLLSWDFGQIWKVDSTEGGWREKIAKASLRACEEWRVVRGYPRRWSSSVTVARSA</sequence>
<evidence type="ECO:0000313" key="2">
    <source>
        <dbReference type="Proteomes" id="UP000233524"/>
    </source>
</evidence>
<dbReference type="InParanoid" id="A0A2N3N7X4"/>
<accession>A0A2N3N7X4</accession>
<evidence type="ECO:0008006" key="3">
    <source>
        <dbReference type="Google" id="ProtNLM"/>
    </source>
</evidence>
<protein>
    <recommendedName>
        <fullName evidence="3">CENP-V/GFA domain-containing protein</fullName>
    </recommendedName>
</protein>
<dbReference type="EMBL" id="NLAX01000095">
    <property type="protein sequence ID" value="PKS08494.1"/>
    <property type="molecule type" value="Genomic_DNA"/>
</dbReference>
<organism evidence="1 2">
    <name type="scientific">Lomentospora prolificans</name>
    <dbReference type="NCBI Taxonomy" id="41688"/>
    <lineage>
        <taxon>Eukaryota</taxon>
        <taxon>Fungi</taxon>
        <taxon>Dikarya</taxon>
        <taxon>Ascomycota</taxon>
        <taxon>Pezizomycotina</taxon>
        <taxon>Sordariomycetes</taxon>
        <taxon>Hypocreomycetidae</taxon>
        <taxon>Microascales</taxon>
        <taxon>Microascaceae</taxon>
        <taxon>Lomentospora</taxon>
    </lineage>
</organism>
<keyword evidence="2" id="KW-1185">Reference proteome</keyword>